<evidence type="ECO:0000256" key="3">
    <source>
        <dbReference type="ARBA" id="ARBA00022989"/>
    </source>
</evidence>
<name>A0A1I7WC90_HETBA</name>
<evidence type="ECO:0000313" key="7">
    <source>
        <dbReference type="WBParaSite" id="Hba_02293"/>
    </source>
</evidence>
<evidence type="ECO:0000256" key="4">
    <source>
        <dbReference type="ARBA" id="ARBA00023136"/>
    </source>
</evidence>
<dbReference type="Pfam" id="PF24413">
    <property type="entry name" value="W02B3_4_N"/>
    <property type="match status" value="1"/>
</dbReference>
<reference evidence="7" key="1">
    <citation type="submission" date="2016-11" db="UniProtKB">
        <authorList>
            <consortium name="WormBaseParasite"/>
        </authorList>
    </citation>
    <scope>IDENTIFICATION</scope>
</reference>
<keyword evidence="2" id="KW-0812">Transmembrane</keyword>
<dbReference type="AlphaFoldDB" id="A0A1I7WC90"/>
<dbReference type="InterPro" id="IPR009644">
    <property type="entry name" value="FKTN/MNN4/W02B3.4-1"/>
</dbReference>
<sequence>MRIIYISVAVVSITCSLLLITHFGASDYIQRPLIVRSYLKLSGVREFPLFDIVYYIENDNYLKFFDDVIRVIPKTEFIQHGNVSVPREIPLFLEYWKRSKLIDCLNINMNRSKTERYLPVEETVQAMSSLTKYLNGFEMYPMLNGGTLLGWYRECSIIPHTKDIDFAIRIEEHKPSLLEDLQKNTTLFKVKRKFGRVDDNYEFTLIPTNSKKPMIDIFWLYSSQKNSWVGGTDRSGSKYRYIYPRYFAKLYLT</sequence>
<dbReference type="WBParaSite" id="Hba_02293">
    <property type="protein sequence ID" value="Hba_02293"/>
    <property type="gene ID" value="Hba_02293"/>
</dbReference>
<accession>A0A1I7WC90</accession>
<feature type="domain" description="W02B3.4-like N-terminal" evidence="5">
    <location>
        <begin position="42"/>
        <end position="103"/>
    </location>
</feature>
<dbReference type="InterPro" id="IPR057641">
    <property type="entry name" value="W02B3_4_N"/>
</dbReference>
<keyword evidence="3" id="KW-1133">Transmembrane helix</keyword>
<proteinExistence type="predicted"/>
<organism evidence="6 7">
    <name type="scientific">Heterorhabditis bacteriophora</name>
    <name type="common">Entomopathogenic nematode worm</name>
    <dbReference type="NCBI Taxonomy" id="37862"/>
    <lineage>
        <taxon>Eukaryota</taxon>
        <taxon>Metazoa</taxon>
        <taxon>Ecdysozoa</taxon>
        <taxon>Nematoda</taxon>
        <taxon>Chromadorea</taxon>
        <taxon>Rhabditida</taxon>
        <taxon>Rhabditina</taxon>
        <taxon>Rhabditomorpha</taxon>
        <taxon>Strongyloidea</taxon>
        <taxon>Heterorhabditidae</taxon>
        <taxon>Heterorhabditis</taxon>
    </lineage>
</organism>
<evidence type="ECO:0000256" key="1">
    <source>
        <dbReference type="ARBA" id="ARBA00004167"/>
    </source>
</evidence>
<keyword evidence="4" id="KW-0472">Membrane</keyword>
<dbReference type="PANTHER" id="PTHR15407:SF28">
    <property type="entry name" value="RIBITOL-5-PHOSPHATE TRANSFERASE FKTN"/>
    <property type="match status" value="1"/>
</dbReference>
<protein>
    <submittedName>
        <fullName evidence="7">LicD family protein</fullName>
    </submittedName>
</protein>
<comment type="subcellular location">
    <subcellularLocation>
        <location evidence="1">Membrane</location>
        <topology evidence="1">Single-pass membrane protein</topology>
    </subcellularLocation>
</comment>
<evidence type="ECO:0000313" key="6">
    <source>
        <dbReference type="Proteomes" id="UP000095283"/>
    </source>
</evidence>
<evidence type="ECO:0000259" key="5">
    <source>
        <dbReference type="Pfam" id="PF24413"/>
    </source>
</evidence>
<dbReference type="Proteomes" id="UP000095283">
    <property type="component" value="Unplaced"/>
</dbReference>
<dbReference type="GO" id="GO:0016020">
    <property type="term" value="C:membrane"/>
    <property type="evidence" value="ECO:0007669"/>
    <property type="project" value="UniProtKB-SubCell"/>
</dbReference>
<keyword evidence="6" id="KW-1185">Reference proteome</keyword>
<dbReference type="PANTHER" id="PTHR15407">
    <property type="entry name" value="FUKUTIN-RELATED"/>
    <property type="match status" value="1"/>
</dbReference>
<evidence type="ECO:0000256" key="2">
    <source>
        <dbReference type="ARBA" id="ARBA00022692"/>
    </source>
</evidence>